<evidence type="ECO:0000313" key="2">
    <source>
        <dbReference type="EMBL" id="KAK3277476.1"/>
    </source>
</evidence>
<accession>A0AAE0GHD4</accession>
<dbReference type="AlphaFoldDB" id="A0AAE0GHD4"/>
<evidence type="ECO:0000313" key="3">
    <source>
        <dbReference type="Proteomes" id="UP001190700"/>
    </source>
</evidence>
<protein>
    <submittedName>
        <fullName evidence="2">Uncharacterized protein</fullName>
    </submittedName>
</protein>
<gene>
    <name evidence="2" type="ORF">CYMTET_14522</name>
</gene>
<reference evidence="2 3" key="1">
    <citation type="journal article" date="2015" name="Genome Biol. Evol.">
        <title>Comparative Genomics of a Bacterivorous Green Alga Reveals Evolutionary Causalities and Consequences of Phago-Mixotrophic Mode of Nutrition.</title>
        <authorList>
            <person name="Burns J.A."/>
            <person name="Paasch A."/>
            <person name="Narechania A."/>
            <person name="Kim E."/>
        </authorList>
    </citation>
    <scope>NUCLEOTIDE SEQUENCE [LARGE SCALE GENOMIC DNA]</scope>
    <source>
        <strain evidence="2 3">PLY_AMNH</strain>
    </source>
</reference>
<proteinExistence type="predicted"/>
<evidence type="ECO:0000256" key="1">
    <source>
        <dbReference type="SAM" id="MobiDB-lite"/>
    </source>
</evidence>
<comment type="caution">
    <text evidence="2">The sequence shown here is derived from an EMBL/GenBank/DDBJ whole genome shotgun (WGS) entry which is preliminary data.</text>
</comment>
<feature type="region of interest" description="Disordered" evidence="1">
    <location>
        <begin position="398"/>
        <end position="423"/>
    </location>
</feature>
<sequence>MARARPASGVTDVWELRKEHTSQLTAAAAYLRRVLGKQYDSNTRSLALAHGVQQQDVPATTPNDQLTLERLGRRFVVIGERLGADSAEEMVDSFQKKMEVRRRIQQQAHTYEASIAAKLAEQEALLRDRNMVRYGSHSPSPTKKSRVQETQRRLEAASDLAAQGERDVRRADAATQEAGLGVRQLLSHLQEACPGEIIYSDLFKGGAHEEIQDGEEGIVTNMRLLEELVTVFLDLMAQHLELDLPDVSLEVGKGEHNVGWEWQARPSQSSGRETMHRAASVTTSGRACKRKAPPKAPQIAAQRRAGGTLRDAGKKGAEIAAKEKENVKGPQEPARTAKAIDSKVAANPAAAYRSIALPANNSRILEQCNSPPARSTDTKKKNAAVRLEAALLKSKSALSVSSLADRHAPGSGKVSTDQSHNRNGLEVEDARGQVLCAPPGATTVAQRLEQALV</sequence>
<organism evidence="2 3">
    <name type="scientific">Cymbomonas tetramitiformis</name>
    <dbReference type="NCBI Taxonomy" id="36881"/>
    <lineage>
        <taxon>Eukaryota</taxon>
        <taxon>Viridiplantae</taxon>
        <taxon>Chlorophyta</taxon>
        <taxon>Pyramimonadophyceae</taxon>
        <taxon>Pyramimonadales</taxon>
        <taxon>Pyramimonadaceae</taxon>
        <taxon>Cymbomonas</taxon>
    </lineage>
</organism>
<dbReference type="Proteomes" id="UP001190700">
    <property type="component" value="Unassembled WGS sequence"/>
</dbReference>
<name>A0AAE0GHD4_9CHLO</name>
<feature type="region of interest" description="Disordered" evidence="1">
    <location>
        <begin position="280"/>
        <end position="311"/>
    </location>
</feature>
<keyword evidence="3" id="KW-1185">Reference proteome</keyword>
<dbReference type="EMBL" id="LGRX02006089">
    <property type="protein sequence ID" value="KAK3277476.1"/>
    <property type="molecule type" value="Genomic_DNA"/>
</dbReference>